<accession>A0A2H0UE57</accession>
<evidence type="ECO:0000256" key="2">
    <source>
        <dbReference type="ARBA" id="ARBA00022980"/>
    </source>
</evidence>
<name>A0A2H0UE57_9BACT</name>
<dbReference type="InterPro" id="IPR001865">
    <property type="entry name" value="Ribosomal_uS2"/>
</dbReference>
<organism evidence="6 7">
    <name type="scientific">Candidatus Kaiserbacteria bacterium CG10_big_fil_rev_8_21_14_0_10_47_16</name>
    <dbReference type="NCBI Taxonomy" id="1974608"/>
    <lineage>
        <taxon>Bacteria</taxon>
        <taxon>Candidatus Kaiseribacteriota</taxon>
    </lineage>
</organism>
<keyword evidence="2 5" id="KW-0689">Ribosomal protein</keyword>
<dbReference type="Gene3D" id="1.10.287.610">
    <property type="entry name" value="Helix hairpin bin"/>
    <property type="match status" value="1"/>
</dbReference>
<dbReference type="InterPro" id="IPR023591">
    <property type="entry name" value="Ribosomal_uS2_flav_dom_sf"/>
</dbReference>
<evidence type="ECO:0000256" key="5">
    <source>
        <dbReference type="HAMAP-Rule" id="MF_00291"/>
    </source>
</evidence>
<dbReference type="AlphaFoldDB" id="A0A2H0UE57"/>
<evidence type="ECO:0000256" key="1">
    <source>
        <dbReference type="ARBA" id="ARBA00006242"/>
    </source>
</evidence>
<dbReference type="CDD" id="cd01425">
    <property type="entry name" value="RPS2"/>
    <property type="match status" value="1"/>
</dbReference>
<protein>
    <recommendedName>
        <fullName evidence="4 5">Small ribosomal subunit protein uS2</fullName>
    </recommendedName>
</protein>
<dbReference type="InterPro" id="IPR005706">
    <property type="entry name" value="Ribosomal_uS2_bac/mit/plastid"/>
</dbReference>
<dbReference type="SUPFAM" id="SSF52313">
    <property type="entry name" value="Ribosomal protein S2"/>
    <property type="match status" value="1"/>
</dbReference>
<dbReference type="EMBL" id="PFBI01000004">
    <property type="protein sequence ID" value="PIR84704.1"/>
    <property type="molecule type" value="Genomic_DNA"/>
</dbReference>
<evidence type="ECO:0000256" key="4">
    <source>
        <dbReference type="ARBA" id="ARBA00035256"/>
    </source>
</evidence>
<dbReference type="GO" id="GO:0003735">
    <property type="term" value="F:structural constituent of ribosome"/>
    <property type="evidence" value="ECO:0007669"/>
    <property type="project" value="InterPro"/>
</dbReference>
<evidence type="ECO:0000256" key="3">
    <source>
        <dbReference type="ARBA" id="ARBA00023274"/>
    </source>
</evidence>
<dbReference type="Proteomes" id="UP000229344">
    <property type="component" value="Unassembled WGS sequence"/>
</dbReference>
<keyword evidence="3 5" id="KW-0687">Ribonucleoprotein</keyword>
<comment type="caution">
    <text evidence="6">The sequence shown here is derived from an EMBL/GenBank/DDBJ whole genome shotgun (WGS) entry which is preliminary data.</text>
</comment>
<dbReference type="GO" id="GO:0015935">
    <property type="term" value="C:small ribosomal subunit"/>
    <property type="evidence" value="ECO:0007669"/>
    <property type="project" value="InterPro"/>
</dbReference>
<dbReference type="Pfam" id="PF00318">
    <property type="entry name" value="Ribosomal_S2"/>
    <property type="match status" value="1"/>
</dbReference>
<evidence type="ECO:0000313" key="6">
    <source>
        <dbReference type="EMBL" id="PIR84704.1"/>
    </source>
</evidence>
<sequence length="247" mass="27211">MSTEIKQNLIDRLFKAGAHFGFGKSRRHPTSAPYLFGTKQGTDIFDLEKTSDLIADAKSVLEEAGRKGETVLFVGTKDEVSALVKATAEAVDMPYVTNRWIGGMLTNFSEIKKRIARLLDLTAQGESGELERKYTKKERVMIGRELTKLTHNFGGIKTVDRTPNLMVVVDPRHDAIAVREANELDVPTVAITSSDANLAVVTHPILVNDALRSSVALVLKELADSYAKGRSEYVPPAPAAKREFRSR</sequence>
<dbReference type="PANTHER" id="PTHR12534">
    <property type="entry name" value="30S RIBOSOMAL PROTEIN S2 PROKARYOTIC AND ORGANELLAR"/>
    <property type="match status" value="1"/>
</dbReference>
<comment type="similarity">
    <text evidence="1 5">Belongs to the universal ribosomal protein uS2 family.</text>
</comment>
<dbReference type="Gene3D" id="3.40.50.10490">
    <property type="entry name" value="Glucose-6-phosphate isomerase like protein, domain 1"/>
    <property type="match status" value="1"/>
</dbReference>
<evidence type="ECO:0000313" key="7">
    <source>
        <dbReference type="Proteomes" id="UP000229344"/>
    </source>
</evidence>
<dbReference type="PRINTS" id="PR00395">
    <property type="entry name" value="RIBOSOMALS2"/>
</dbReference>
<reference evidence="7" key="1">
    <citation type="submission" date="2017-09" db="EMBL/GenBank/DDBJ databases">
        <title>Depth-based differentiation of microbial function through sediment-hosted aquifers and enrichment of novel symbionts in the deep terrestrial subsurface.</title>
        <authorList>
            <person name="Probst A.J."/>
            <person name="Ladd B."/>
            <person name="Jarett J.K."/>
            <person name="Geller-Mcgrath D.E."/>
            <person name="Sieber C.M.K."/>
            <person name="Emerson J.B."/>
            <person name="Anantharaman K."/>
            <person name="Thomas B.C."/>
            <person name="Malmstrom R."/>
            <person name="Stieglmeier M."/>
            <person name="Klingl A."/>
            <person name="Woyke T."/>
            <person name="Ryan C.M."/>
            <person name="Banfield J.F."/>
        </authorList>
    </citation>
    <scope>NUCLEOTIDE SEQUENCE [LARGE SCALE GENOMIC DNA]</scope>
</reference>
<dbReference type="GO" id="GO:0006412">
    <property type="term" value="P:translation"/>
    <property type="evidence" value="ECO:0007669"/>
    <property type="project" value="UniProtKB-UniRule"/>
</dbReference>
<dbReference type="NCBIfam" id="TIGR01011">
    <property type="entry name" value="rpsB_bact"/>
    <property type="match status" value="1"/>
</dbReference>
<dbReference type="PANTHER" id="PTHR12534:SF0">
    <property type="entry name" value="SMALL RIBOSOMAL SUBUNIT PROTEIN US2M"/>
    <property type="match status" value="1"/>
</dbReference>
<proteinExistence type="inferred from homology"/>
<gene>
    <name evidence="5 6" type="primary">rpsB</name>
    <name evidence="6" type="ORF">COU16_00760</name>
</gene>
<dbReference type="HAMAP" id="MF_00291_B">
    <property type="entry name" value="Ribosomal_uS2_B"/>
    <property type="match status" value="1"/>
</dbReference>